<keyword evidence="1" id="KW-0812">Transmembrane</keyword>
<name>A0A923DZ48_9SPHI</name>
<proteinExistence type="predicted"/>
<dbReference type="RefSeq" id="WP_182923371.1">
    <property type="nucleotide sequence ID" value="NZ_WNXD01000002.1"/>
</dbReference>
<keyword evidence="1" id="KW-0472">Membrane</keyword>
<evidence type="ECO:0000256" key="1">
    <source>
        <dbReference type="SAM" id="Phobius"/>
    </source>
</evidence>
<gene>
    <name evidence="2" type="ORF">GM921_14605</name>
</gene>
<dbReference type="EMBL" id="WNXD01000002">
    <property type="protein sequence ID" value="MBB2146732.1"/>
    <property type="molecule type" value="Genomic_DNA"/>
</dbReference>
<accession>A0A923DZ48</accession>
<evidence type="ECO:0000313" key="3">
    <source>
        <dbReference type="Proteomes" id="UP000601055"/>
    </source>
</evidence>
<sequence length="61" mass="6862">MEKRLKTGLIFMVAAVVLMPAAILLKNSNETLTIALLIFTMLLELIGLIFVIMSMLKRKKI</sequence>
<keyword evidence="1" id="KW-1133">Transmembrane helix</keyword>
<reference evidence="2" key="1">
    <citation type="submission" date="2019-11" db="EMBL/GenBank/DDBJ databases">
        <title>Description of Pedobacter sp. LMG 31464T.</title>
        <authorList>
            <person name="Carlier A."/>
            <person name="Qi S."/>
            <person name="Vandamme P."/>
        </authorList>
    </citation>
    <scope>NUCLEOTIDE SEQUENCE</scope>
    <source>
        <strain evidence="2">LMG 31464</strain>
    </source>
</reference>
<evidence type="ECO:0000313" key="2">
    <source>
        <dbReference type="EMBL" id="MBB2146732.1"/>
    </source>
</evidence>
<feature type="transmembrane region" description="Helical" evidence="1">
    <location>
        <begin position="7"/>
        <end position="25"/>
    </location>
</feature>
<protein>
    <submittedName>
        <fullName evidence="2">Uncharacterized protein</fullName>
    </submittedName>
</protein>
<dbReference type="AlphaFoldDB" id="A0A923DZ48"/>
<organism evidence="2 3">
    <name type="scientific">Pedobacter planticolens</name>
    <dbReference type="NCBI Taxonomy" id="2679964"/>
    <lineage>
        <taxon>Bacteria</taxon>
        <taxon>Pseudomonadati</taxon>
        <taxon>Bacteroidota</taxon>
        <taxon>Sphingobacteriia</taxon>
        <taxon>Sphingobacteriales</taxon>
        <taxon>Sphingobacteriaceae</taxon>
        <taxon>Pedobacter</taxon>
    </lineage>
</organism>
<keyword evidence="3" id="KW-1185">Reference proteome</keyword>
<feature type="transmembrane region" description="Helical" evidence="1">
    <location>
        <begin position="31"/>
        <end position="56"/>
    </location>
</feature>
<dbReference type="Proteomes" id="UP000601055">
    <property type="component" value="Unassembled WGS sequence"/>
</dbReference>
<comment type="caution">
    <text evidence="2">The sequence shown here is derived from an EMBL/GenBank/DDBJ whole genome shotgun (WGS) entry which is preliminary data.</text>
</comment>